<dbReference type="EMBL" id="BMTP01000014">
    <property type="protein sequence ID" value="GGU54649.1"/>
    <property type="molecule type" value="Genomic_DNA"/>
</dbReference>
<reference evidence="4" key="2">
    <citation type="submission" date="2020-09" db="EMBL/GenBank/DDBJ databases">
        <authorList>
            <person name="Sun Q."/>
            <person name="Ohkuma M."/>
        </authorList>
    </citation>
    <scope>NUCLEOTIDE SEQUENCE</scope>
    <source>
        <strain evidence="4">JCM 4391</strain>
    </source>
</reference>
<feature type="region of interest" description="Disordered" evidence="2">
    <location>
        <begin position="100"/>
        <end position="120"/>
    </location>
</feature>
<evidence type="ECO:0000313" key="4">
    <source>
        <dbReference type="EMBL" id="GGU54649.1"/>
    </source>
</evidence>
<evidence type="ECO:0000256" key="2">
    <source>
        <dbReference type="SAM" id="MobiDB-lite"/>
    </source>
</evidence>
<feature type="transmembrane region" description="Helical" evidence="3">
    <location>
        <begin position="6"/>
        <end position="25"/>
    </location>
</feature>
<evidence type="ECO:0000313" key="5">
    <source>
        <dbReference type="Proteomes" id="UP000636661"/>
    </source>
</evidence>
<protein>
    <submittedName>
        <fullName evidence="4">Uncharacterized protein</fullName>
    </submittedName>
</protein>
<feature type="coiled-coil region" evidence="1">
    <location>
        <begin position="56"/>
        <end position="83"/>
    </location>
</feature>
<evidence type="ECO:0000256" key="1">
    <source>
        <dbReference type="SAM" id="Coils"/>
    </source>
</evidence>
<organism evidence="4 5">
    <name type="scientific">Streptomyces lavendofoliae</name>
    <dbReference type="NCBI Taxonomy" id="67314"/>
    <lineage>
        <taxon>Bacteria</taxon>
        <taxon>Bacillati</taxon>
        <taxon>Actinomycetota</taxon>
        <taxon>Actinomycetes</taxon>
        <taxon>Kitasatosporales</taxon>
        <taxon>Streptomycetaceae</taxon>
        <taxon>Streptomyces</taxon>
    </lineage>
</organism>
<keyword evidence="1" id="KW-0175">Coiled coil</keyword>
<accession>A0A918M6X8</accession>
<keyword evidence="3" id="KW-0812">Transmembrane</keyword>
<reference evidence="4" key="1">
    <citation type="journal article" date="2014" name="Int. J. Syst. Evol. Microbiol.">
        <title>Complete genome sequence of Corynebacterium casei LMG S-19264T (=DSM 44701T), isolated from a smear-ripened cheese.</title>
        <authorList>
            <consortium name="US DOE Joint Genome Institute (JGI-PGF)"/>
            <person name="Walter F."/>
            <person name="Albersmeier A."/>
            <person name="Kalinowski J."/>
            <person name="Ruckert C."/>
        </authorList>
    </citation>
    <scope>NUCLEOTIDE SEQUENCE</scope>
    <source>
        <strain evidence="4">JCM 4391</strain>
    </source>
</reference>
<name>A0A918M6X8_9ACTN</name>
<comment type="caution">
    <text evidence="4">The sequence shown here is derived from an EMBL/GenBank/DDBJ whole genome shotgun (WGS) entry which is preliminary data.</text>
</comment>
<keyword evidence="3" id="KW-1133">Transmembrane helix</keyword>
<evidence type="ECO:0000256" key="3">
    <source>
        <dbReference type="SAM" id="Phobius"/>
    </source>
</evidence>
<keyword evidence="3" id="KW-0472">Membrane</keyword>
<dbReference type="Proteomes" id="UP000636661">
    <property type="component" value="Unassembled WGS sequence"/>
</dbReference>
<dbReference type="AlphaFoldDB" id="A0A918M6X8"/>
<keyword evidence="5" id="KW-1185">Reference proteome</keyword>
<sequence>MTGVWAAIATVSGAVLMLIGAVYTARSSRAAATASARATEVAAVVSSEPAQRQADLLAFKEIREKQQEELRETREELRSLRSLVRAFVYYVGDLTTQMRVHGIEPPPPPERVQEYNRTGV</sequence>
<proteinExistence type="predicted"/>
<gene>
    <name evidence="4" type="ORF">GCM10010274_49430</name>
</gene>